<organism evidence="1 2">
    <name type="scientific">Aphidius gifuensis</name>
    <name type="common">Parasitoid wasp</name>
    <dbReference type="NCBI Taxonomy" id="684658"/>
    <lineage>
        <taxon>Eukaryota</taxon>
        <taxon>Metazoa</taxon>
        <taxon>Ecdysozoa</taxon>
        <taxon>Arthropoda</taxon>
        <taxon>Hexapoda</taxon>
        <taxon>Insecta</taxon>
        <taxon>Pterygota</taxon>
        <taxon>Neoptera</taxon>
        <taxon>Endopterygota</taxon>
        <taxon>Hymenoptera</taxon>
        <taxon>Apocrita</taxon>
        <taxon>Ichneumonoidea</taxon>
        <taxon>Braconidae</taxon>
        <taxon>Aphidiinae</taxon>
        <taxon>Aphidius</taxon>
    </lineage>
</organism>
<keyword evidence="2" id="KW-1185">Reference proteome</keyword>
<dbReference type="AlphaFoldDB" id="A0A834XK22"/>
<dbReference type="EMBL" id="JACMRX010000005">
    <property type="protein sequence ID" value="KAF7988365.1"/>
    <property type="molecule type" value="Genomic_DNA"/>
</dbReference>
<evidence type="ECO:0000313" key="2">
    <source>
        <dbReference type="Proteomes" id="UP000639338"/>
    </source>
</evidence>
<name>A0A834XK22_APHGI</name>
<protein>
    <submittedName>
        <fullName evidence="1">Uncharacterized protein</fullName>
    </submittedName>
</protein>
<dbReference type="Proteomes" id="UP000639338">
    <property type="component" value="Unassembled WGS sequence"/>
</dbReference>
<evidence type="ECO:0000313" key="1">
    <source>
        <dbReference type="EMBL" id="KAF7988365.1"/>
    </source>
</evidence>
<reference evidence="1 2" key="1">
    <citation type="submission" date="2020-08" db="EMBL/GenBank/DDBJ databases">
        <title>Aphidius gifuensis genome sequencing and assembly.</title>
        <authorList>
            <person name="Du Z."/>
        </authorList>
    </citation>
    <scope>NUCLEOTIDE SEQUENCE [LARGE SCALE GENOMIC DNA]</scope>
    <source>
        <strain evidence="1">YNYX2018</strain>
        <tissue evidence="1">Adults</tissue>
    </source>
</reference>
<accession>A0A834XK22</accession>
<sequence length="434" mass="49724">MVCCQADTLEGLYNNGTKIISTIALQQKNNITSRLKNAINDIVNDLFYDNYKYFSNYPVPTKLRAIKEIKIMALNCIECGSTVQSNHEDYIEPLITGVKAYGKSFQLCFIKNNSTKAIMKCLDDFVKNENKSFNKYQQAINKVSSHNSVMISKIKNCDDNCTFSTNQVSIILKKKNHENTQQQGAETPSILPSFLSTKQKSTHNCPIKSITRTNFPDEKLKNLFVNHKKALDNVDLKILEAIYFVTTNATFKNISQTERTLNYTCCFGKFYSEVGRLRMKSINEHGGYFYGKMMEFENFVSKILQDDSVRKVFKICFDNFASHVMIFKCMGSAEFDNSSSAKYFYDAFVCEFEENMRIISVEIHDYSYNLLRDLTQSVINLNNQLFHCIENGKNSNTCPLISFDDFKSKKSSQNDSKVLKIVQDIDSSFTDTSD</sequence>
<gene>
    <name evidence="1" type="ORF">HCN44_000938</name>
</gene>
<comment type="caution">
    <text evidence="1">The sequence shown here is derived from an EMBL/GenBank/DDBJ whole genome shotgun (WGS) entry which is preliminary data.</text>
</comment>
<proteinExistence type="predicted"/>